<dbReference type="PANTHER" id="PTHR34876:SF4">
    <property type="entry name" value="1,4-BETA-D-GLUCAN CELLOBIOHYDROLASE C-RELATED"/>
    <property type="match status" value="1"/>
</dbReference>
<keyword evidence="15" id="KW-1185">Reference proteome</keyword>
<keyword evidence="4" id="KW-1015">Disulfide bond</keyword>
<evidence type="ECO:0000256" key="11">
    <source>
        <dbReference type="PROSITE-ProRule" id="PRU10057"/>
    </source>
</evidence>
<dbReference type="SUPFAM" id="SSF51989">
    <property type="entry name" value="Glycosyl hydrolases family 6, cellulases"/>
    <property type="match status" value="1"/>
</dbReference>
<feature type="region of interest" description="Disordered" evidence="13">
    <location>
        <begin position="281"/>
        <end position="302"/>
    </location>
</feature>
<evidence type="ECO:0000256" key="7">
    <source>
        <dbReference type="ARBA" id="ARBA00023326"/>
    </source>
</evidence>
<dbReference type="PRINTS" id="PR00733">
    <property type="entry name" value="GLHYDRLASE6"/>
</dbReference>
<dbReference type="InterPro" id="IPR016288">
    <property type="entry name" value="Beta_cellobiohydrolase"/>
</dbReference>
<feature type="active site" evidence="10">
    <location>
        <position position="102"/>
    </location>
</feature>
<evidence type="ECO:0000313" key="15">
    <source>
        <dbReference type="Proteomes" id="UP000028640"/>
    </source>
</evidence>
<dbReference type="InterPro" id="IPR036434">
    <property type="entry name" value="Beta_cellobiohydrolase_sf"/>
</dbReference>
<sequence length="318" mass="33550">MLKRAVIGVCLLSSCWSLAALASDSFYINPNSSAAQWVKAHPDDPRASTINAAIAQVPSAMWFTGTSQSNDQLAQAVSRYVNAAEQAQRVPLLVAYNLPGRDCSGGASAGGASDAQSYRGWIDNFIRGIDSKSAAVVLEPDALADSDCLTPAKRQERLALIHYALEQFQQHATKTNVYLDAGNVGWKPADAMADLLNAAGIKLAQGFALNVSNFYRLERSTAYGEAVNARLAASYGYRKSMLIDTGRSGNGSDNGQWCNPPGRKIGSLPGKISGDVTAAWVKQPGDSDGASSPNADCHNGPAAGIFSPELAVRLIEGK</sequence>
<dbReference type="eggNOG" id="COG5297">
    <property type="taxonomic scope" value="Bacteria"/>
</dbReference>
<accession>A0A085GEY7</accession>
<dbReference type="InterPro" id="IPR001524">
    <property type="entry name" value="Glyco_hydro_6_CS"/>
</dbReference>
<keyword evidence="2 12" id="KW-0378">Hydrolase</keyword>
<dbReference type="EC" id="3.2.1.-" evidence="12"/>
<dbReference type="AlphaFoldDB" id="A0A085GEY7"/>
<protein>
    <recommendedName>
        <fullName evidence="12">Glucanase</fullName>
        <ecNumber evidence="12">3.2.1.-</ecNumber>
    </recommendedName>
</protein>
<gene>
    <name evidence="14" type="ORF">GEAM_1541</name>
</gene>
<evidence type="ECO:0000256" key="3">
    <source>
        <dbReference type="ARBA" id="ARBA00023001"/>
    </source>
</evidence>
<evidence type="ECO:0000256" key="6">
    <source>
        <dbReference type="ARBA" id="ARBA00023295"/>
    </source>
</evidence>
<evidence type="ECO:0000256" key="12">
    <source>
        <dbReference type="RuleBase" id="RU361186"/>
    </source>
</evidence>
<dbReference type="STRING" id="910964.GEAM_1541"/>
<dbReference type="PIRSF" id="PIRSF001100">
    <property type="entry name" value="Beta_cellobiohydrolase"/>
    <property type="match status" value="1"/>
</dbReference>
<feature type="active site" description="Proton donor" evidence="8 11">
    <location>
        <position position="141"/>
    </location>
</feature>
<dbReference type="GO" id="GO:0004553">
    <property type="term" value="F:hydrolase activity, hydrolyzing O-glycosyl compounds"/>
    <property type="evidence" value="ECO:0007669"/>
    <property type="project" value="InterPro"/>
</dbReference>
<dbReference type="PROSITE" id="PS51257">
    <property type="entry name" value="PROKAR_LIPOPROTEIN"/>
    <property type="match status" value="1"/>
</dbReference>
<proteinExistence type="inferred from homology"/>
<dbReference type="PROSITE" id="PS00656">
    <property type="entry name" value="GLYCOSYL_HYDROL_F6_2"/>
    <property type="match status" value="1"/>
</dbReference>
<feature type="binding site" evidence="9">
    <location>
        <position position="257"/>
    </location>
    <ligand>
        <name>substrate</name>
    </ligand>
</feature>
<keyword evidence="3 12" id="KW-0136">Cellulose degradation</keyword>
<feature type="binding site" evidence="9">
    <location>
        <position position="282"/>
    </location>
    <ligand>
        <name>substrate</name>
    </ligand>
</feature>
<evidence type="ECO:0000256" key="13">
    <source>
        <dbReference type="SAM" id="MobiDB-lite"/>
    </source>
</evidence>
<feature type="binding site" evidence="9">
    <location>
        <position position="62"/>
    </location>
    <ligand>
        <name>substrate</name>
    </ligand>
</feature>
<dbReference type="GeneID" id="78379889"/>
<keyword evidence="7 12" id="KW-0624">Polysaccharide degradation</keyword>
<evidence type="ECO:0000256" key="5">
    <source>
        <dbReference type="ARBA" id="ARBA00023277"/>
    </source>
</evidence>
<organism evidence="14 15">
    <name type="scientific">Ewingella americana (strain ATCC 33852 / DSM 4580 / CCUG 14506 / JCM 5911 / LMG 7869 / NCTC 12157 / CDC 1468-78)</name>
    <dbReference type="NCBI Taxonomy" id="910964"/>
    <lineage>
        <taxon>Bacteria</taxon>
        <taxon>Pseudomonadati</taxon>
        <taxon>Pseudomonadota</taxon>
        <taxon>Gammaproteobacteria</taxon>
        <taxon>Enterobacterales</taxon>
        <taxon>Yersiniaceae</taxon>
        <taxon>Ewingella</taxon>
    </lineage>
</organism>
<comment type="similarity">
    <text evidence="12">Belongs to the glycosyl hydrolase family 6.</text>
</comment>
<evidence type="ECO:0000256" key="2">
    <source>
        <dbReference type="ARBA" id="ARBA00022801"/>
    </source>
</evidence>
<dbReference type="GO" id="GO:0030245">
    <property type="term" value="P:cellulose catabolic process"/>
    <property type="evidence" value="ECO:0007669"/>
    <property type="project" value="UniProtKB-KW"/>
</dbReference>
<keyword evidence="1 12" id="KW-0732">Signal</keyword>
<name>A0A085GEY7_EWIA3</name>
<feature type="signal peptide" evidence="12">
    <location>
        <begin position="1"/>
        <end position="22"/>
    </location>
</feature>
<dbReference type="Gene3D" id="3.20.20.40">
    <property type="entry name" value="1, 4-beta cellobiohydrolase"/>
    <property type="match status" value="1"/>
</dbReference>
<dbReference type="PANTHER" id="PTHR34876">
    <property type="match status" value="1"/>
</dbReference>
<evidence type="ECO:0000256" key="9">
    <source>
        <dbReference type="PIRSR" id="PIRSR001100-2"/>
    </source>
</evidence>
<evidence type="ECO:0000256" key="8">
    <source>
        <dbReference type="PIRSR" id="PIRSR001100-1"/>
    </source>
</evidence>
<feature type="chain" id="PRO_5005105979" description="Glucanase" evidence="12">
    <location>
        <begin position="23"/>
        <end position="318"/>
    </location>
</feature>
<feature type="active site" description="Proton acceptor" evidence="8">
    <location>
        <position position="288"/>
    </location>
</feature>
<dbReference type="EMBL" id="JMPJ01000042">
    <property type="protein sequence ID" value="KFC82282.1"/>
    <property type="molecule type" value="Genomic_DNA"/>
</dbReference>
<evidence type="ECO:0000256" key="1">
    <source>
        <dbReference type="ARBA" id="ARBA00022729"/>
    </source>
</evidence>
<keyword evidence="6 12" id="KW-0326">Glycosidase</keyword>
<reference evidence="14 15" key="1">
    <citation type="submission" date="2014-05" db="EMBL/GenBank/DDBJ databases">
        <title>ATOL: Assembling a taxonomically balanced genome-scale reconstruction of the evolutionary history of the Enterobacteriaceae.</title>
        <authorList>
            <person name="Plunkett G.III."/>
            <person name="Neeno-Eckwall E.C."/>
            <person name="Glasner J.D."/>
            <person name="Perna N.T."/>
        </authorList>
    </citation>
    <scope>NUCLEOTIDE SEQUENCE [LARGE SCALE GENOMIC DNA]</scope>
    <source>
        <strain evidence="14 15">ATCC 33852</strain>
    </source>
</reference>
<dbReference type="Pfam" id="PF01341">
    <property type="entry name" value="Glyco_hydro_6"/>
    <property type="match status" value="1"/>
</dbReference>
<evidence type="ECO:0000256" key="10">
    <source>
        <dbReference type="PROSITE-ProRule" id="PRU10056"/>
    </source>
</evidence>
<dbReference type="OrthoDB" id="9775889at2"/>
<feature type="binding site" evidence="9">
    <location>
        <position position="186"/>
    </location>
    <ligand>
        <name>substrate</name>
    </ligand>
</feature>
<dbReference type="RefSeq" id="WP_034790201.1">
    <property type="nucleotide sequence ID" value="NZ_JMPJ01000042.1"/>
</dbReference>
<keyword evidence="5 12" id="KW-0119">Carbohydrate metabolism</keyword>
<feature type="binding site" evidence="9">
    <location>
        <position position="213"/>
    </location>
    <ligand>
        <name>substrate</name>
    </ligand>
</feature>
<dbReference type="Proteomes" id="UP000028640">
    <property type="component" value="Unassembled WGS sequence"/>
</dbReference>
<comment type="caution">
    <text evidence="14">The sequence shown here is derived from an EMBL/GenBank/DDBJ whole genome shotgun (WGS) entry which is preliminary data.</text>
</comment>
<evidence type="ECO:0000313" key="14">
    <source>
        <dbReference type="EMBL" id="KFC82282.1"/>
    </source>
</evidence>
<evidence type="ECO:0000256" key="4">
    <source>
        <dbReference type="ARBA" id="ARBA00023157"/>
    </source>
</evidence>
<dbReference type="PROSITE" id="PS00655">
    <property type="entry name" value="GLYCOSYL_HYDROL_F6_1"/>
    <property type="match status" value="1"/>
</dbReference>